<dbReference type="AlphaFoldDB" id="A0A131Z4D0"/>
<dbReference type="Gene3D" id="2.40.128.20">
    <property type="match status" value="2"/>
</dbReference>
<evidence type="ECO:0000313" key="2">
    <source>
        <dbReference type="EMBL" id="JAP86253.1"/>
    </source>
</evidence>
<reference evidence="2" key="1">
    <citation type="journal article" date="2016" name="Ticks Tick Borne Dis.">
        <title>De novo assembly and annotation of the salivary gland transcriptome of Rhipicephalus appendiculatus male and female ticks during blood feeding.</title>
        <authorList>
            <person name="de Castro M.H."/>
            <person name="de Klerk D."/>
            <person name="Pienaar R."/>
            <person name="Latif A.A."/>
            <person name="Rees D.J."/>
            <person name="Mans B.J."/>
        </authorList>
    </citation>
    <scope>NUCLEOTIDE SEQUENCE</scope>
    <source>
        <tissue evidence="2">Salivary glands</tissue>
    </source>
</reference>
<feature type="signal peptide" evidence="1">
    <location>
        <begin position="1"/>
        <end position="18"/>
    </location>
</feature>
<sequence length="184" mass="21236">MNPLALAALASIIIASHGQRDQPIWQNESRLNEYQMAWTSLNKSSNVTYYQVSGTELLSGTVYNYRGEPMETNYTCWSVQMRSLNQSEQKGVRHYNFMVTAKNSVHFVDEPVATVSDLNYTTKNAVNYEYRKGCELWVKSEYKDNVPPCCSFIYDLLCDVEKSYDIYDQQKCRRVVDSLEKESG</sequence>
<dbReference type="InterPro" id="IPR012674">
    <property type="entry name" value="Calycin"/>
</dbReference>
<feature type="chain" id="PRO_5007286669" evidence="1">
    <location>
        <begin position="19"/>
        <end position="184"/>
    </location>
</feature>
<dbReference type="EMBL" id="GEDV01002304">
    <property type="protein sequence ID" value="JAP86253.1"/>
    <property type="molecule type" value="Transcribed_RNA"/>
</dbReference>
<proteinExistence type="predicted"/>
<protein>
    <submittedName>
        <fullName evidence="2">Lipocalin</fullName>
    </submittedName>
</protein>
<keyword evidence="1" id="KW-0732">Signal</keyword>
<dbReference type="SUPFAM" id="SSF50814">
    <property type="entry name" value="Lipocalins"/>
    <property type="match status" value="1"/>
</dbReference>
<dbReference type="GO" id="GO:0030682">
    <property type="term" value="P:symbiont-mediated perturbation of host defenses"/>
    <property type="evidence" value="ECO:0007669"/>
    <property type="project" value="InterPro"/>
</dbReference>
<accession>A0A131Z4D0</accession>
<dbReference type="Pfam" id="PF02098">
    <property type="entry name" value="His_binding"/>
    <property type="match status" value="2"/>
</dbReference>
<dbReference type="GO" id="GO:0043176">
    <property type="term" value="F:amine binding"/>
    <property type="evidence" value="ECO:0007669"/>
    <property type="project" value="InterPro"/>
</dbReference>
<organism evidence="2">
    <name type="scientific">Rhipicephalus appendiculatus</name>
    <name type="common">Brown ear tick</name>
    <dbReference type="NCBI Taxonomy" id="34631"/>
    <lineage>
        <taxon>Eukaryota</taxon>
        <taxon>Metazoa</taxon>
        <taxon>Ecdysozoa</taxon>
        <taxon>Arthropoda</taxon>
        <taxon>Chelicerata</taxon>
        <taxon>Arachnida</taxon>
        <taxon>Acari</taxon>
        <taxon>Parasitiformes</taxon>
        <taxon>Ixodida</taxon>
        <taxon>Ixodoidea</taxon>
        <taxon>Ixodidae</taxon>
        <taxon>Rhipicephalinae</taxon>
        <taxon>Rhipicephalus</taxon>
        <taxon>Rhipicephalus</taxon>
    </lineage>
</organism>
<dbReference type="InterPro" id="IPR002970">
    <property type="entry name" value="Tick_his-bd"/>
</dbReference>
<name>A0A131Z4D0_RHIAP</name>
<evidence type="ECO:0000256" key="1">
    <source>
        <dbReference type="SAM" id="SignalP"/>
    </source>
</evidence>